<dbReference type="InterPro" id="IPR011708">
    <property type="entry name" value="DNA_pol3_alpha_NTPase_dom"/>
</dbReference>
<dbReference type="NCBIfam" id="TIGR00594">
    <property type="entry name" value="polc"/>
    <property type="match status" value="1"/>
</dbReference>
<evidence type="ECO:0000313" key="12">
    <source>
        <dbReference type="Proteomes" id="UP000290540"/>
    </source>
</evidence>
<keyword evidence="6" id="KW-0227">DNA damage</keyword>
<dbReference type="InterPro" id="IPR004805">
    <property type="entry name" value="DnaE2/DnaE/PolC"/>
</dbReference>
<name>A0A4Q2V8A7_FUSOX</name>
<dbReference type="Proteomes" id="UP000290540">
    <property type="component" value="Unassembled WGS sequence"/>
</dbReference>
<keyword evidence="7" id="KW-0239">DNA-directed DNA polymerase</keyword>
<dbReference type="GO" id="GO:0008408">
    <property type="term" value="F:3'-5' exonuclease activity"/>
    <property type="evidence" value="ECO:0007669"/>
    <property type="project" value="InterPro"/>
</dbReference>
<evidence type="ECO:0000256" key="8">
    <source>
        <dbReference type="ARBA" id="ARBA00023204"/>
    </source>
</evidence>
<evidence type="ECO:0000256" key="5">
    <source>
        <dbReference type="ARBA" id="ARBA00022705"/>
    </source>
</evidence>
<gene>
    <name evidence="11" type="ORF">BFJ63_vAg13502</name>
</gene>
<dbReference type="CDD" id="cd07434">
    <property type="entry name" value="PHP_PolIIIA_DnaE2"/>
    <property type="match status" value="1"/>
</dbReference>
<dbReference type="CDD" id="cd04485">
    <property type="entry name" value="DnaE_OBF"/>
    <property type="match status" value="1"/>
</dbReference>
<dbReference type="Pfam" id="PF02811">
    <property type="entry name" value="PHP"/>
    <property type="match status" value="1"/>
</dbReference>
<feature type="domain" description="Polymerase/histidinol phosphatase N-terminal" evidence="10">
    <location>
        <begin position="12"/>
        <end position="79"/>
    </location>
</feature>
<protein>
    <recommendedName>
        <fullName evidence="1">DNA-directed DNA polymerase</fullName>
        <ecNumber evidence="1">2.7.7.7</ecNumber>
    </recommendedName>
</protein>
<evidence type="ECO:0000259" key="10">
    <source>
        <dbReference type="SMART" id="SM00481"/>
    </source>
</evidence>
<dbReference type="Pfam" id="PF14579">
    <property type="entry name" value="HHH_6"/>
    <property type="match status" value="1"/>
</dbReference>
<dbReference type="Pfam" id="PF17657">
    <property type="entry name" value="DNA_pol3_finger"/>
    <property type="match status" value="1"/>
</dbReference>
<comment type="caution">
    <text evidence="11">The sequence shown here is derived from an EMBL/GenBank/DDBJ whole genome shotgun (WGS) entry which is preliminary data.</text>
</comment>
<dbReference type="InterPro" id="IPR003141">
    <property type="entry name" value="Pol/His_phosphatase_N"/>
</dbReference>
<dbReference type="GO" id="GO:0006281">
    <property type="term" value="P:DNA repair"/>
    <property type="evidence" value="ECO:0007669"/>
    <property type="project" value="UniProtKB-KW"/>
</dbReference>
<dbReference type="HAMAP" id="MF_01902">
    <property type="entry name" value="DNApol_error_prone"/>
    <property type="match status" value="1"/>
</dbReference>
<dbReference type="InterPro" id="IPR004013">
    <property type="entry name" value="PHP_dom"/>
</dbReference>
<dbReference type="NCBIfam" id="NF004225">
    <property type="entry name" value="PRK05672.1"/>
    <property type="match status" value="1"/>
</dbReference>
<dbReference type="GO" id="GO:0003887">
    <property type="term" value="F:DNA-directed DNA polymerase activity"/>
    <property type="evidence" value="ECO:0007669"/>
    <property type="project" value="UniProtKB-KW"/>
</dbReference>
<keyword evidence="4" id="KW-0548">Nucleotidyltransferase</keyword>
<keyword evidence="8" id="KW-0234">DNA repair</keyword>
<evidence type="ECO:0000256" key="2">
    <source>
        <dbReference type="ARBA" id="ARBA00022490"/>
    </source>
</evidence>
<dbReference type="Pfam" id="PF07733">
    <property type="entry name" value="DNA_pol3_alpha"/>
    <property type="match status" value="1"/>
</dbReference>
<evidence type="ECO:0000256" key="3">
    <source>
        <dbReference type="ARBA" id="ARBA00022679"/>
    </source>
</evidence>
<comment type="catalytic activity">
    <reaction evidence="9">
        <text>DNA(n) + a 2'-deoxyribonucleoside 5'-triphosphate = DNA(n+1) + diphosphate</text>
        <dbReference type="Rhea" id="RHEA:22508"/>
        <dbReference type="Rhea" id="RHEA-COMP:17339"/>
        <dbReference type="Rhea" id="RHEA-COMP:17340"/>
        <dbReference type="ChEBI" id="CHEBI:33019"/>
        <dbReference type="ChEBI" id="CHEBI:61560"/>
        <dbReference type="ChEBI" id="CHEBI:173112"/>
        <dbReference type="EC" id="2.7.7.7"/>
    </reaction>
</comment>
<evidence type="ECO:0000313" key="11">
    <source>
        <dbReference type="EMBL" id="RYC83555.1"/>
    </source>
</evidence>
<dbReference type="Gene3D" id="1.10.150.870">
    <property type="match status" value="1"/>
</dbReference>
<dbReference type="AlphaFoldDB" id="A0A4Q2V8A7"/>
<dbReference type="PANTHER" id="PTHR32294">
    <property type="entry name" value="DNA POLYMERASE III SUBUNIT ALPHA"/>
    <property type="match status" value="1"/>
</dbReference>
<organism evidence="11 12">
    <name type="scientific">Fusarium oxysporum f. sp. narcissi</name>
    <dbReference type="NCBI Taxonomy" id="451672"/>
    <lineage>
        <taxon>Eukaryota</taxon>
        <taxon>Fungi</taxon>
        <taxon>Dikarya</taxon>
        <taxon>Ascomycota</taxon>
        <taxon>Pezizomycotina</taxon>
        <taxon>Sordariomycetes</taxon>
        <taxon>Hypocreomycetidae</taxon>
        <taxon>Hypocreales</taxon>
        <taxon>Nectriaceae</taxon>
        <taxon>Fusarium</taxon>
        <taxon>Fusarium oxysporum species complex</taxon>
    </lineage>
</organism>
<keyword evidence="5" id="KW-0235">DNA replication</keyword>
<dbReference type="InterPro" id="IPR040982">
    <property type="entry name" value="DNA_pol3_finger"/>
</dbReference>
<evidence type="ECO:0000256" key="9">
    <source>
        <dbReference type="ARBA" id="ARBA00049244"/>
    </source>
</evidence>
<accession>A0A4Q2V8A7</accession>
<dbReference type="InterPro" id="IPR029460">
    <property type="entry name" value="DNAPol_HHH"/>
</dbReference>
<dbReference type="GO" id="GO:0006260">
    <property type="term" value="P:DNA replication"/>
    <property type="evidence" value="ECO:0007669"/>
    <property type="project" value="UniProtKB-KW"/>
</dbReference>
<evidence type="ECO:0000256" key="4">
    <source>
        <dbReference type="ARBA" id="ARBA00022695"/>
    </source>
</evidence>
<proteinExistence type="inferred from homology"/>
<dbReference type="PANTHER" id="PTHR32294:SF4">
    <property type="entry name" value="ERROR-PRONE DNA POLYMERASE"/>
    <property type="match status" value="1"/>
</dbReference>
<sequence length="1040" mass="116780">MSFVPSSLPSYAELRCMTNFTFLKGASEADELVERAQELGYAALAIADECSMAGIVRAHVAAKKAGLPLLVGAHFAVQPRTERDGPFTLVVLAQNLEGYGNLCQFITRLRRASAKGEYHLDTAGLQHGELKHCLALLCPDRSCTDAQLDTVGRWALTHFTGRCWIGVDLVRRIDDELWLHRMRALSSLTEVPLVAVGDVHMHVRSRKPLQDVLTATRIGKPLTECGYALERSAERHLRSRLRLAQTFPEDLLAETLKVMARCSFSLDELKYQYPEEVVPPGHTAASFLRQATYEGAGRRWPQGIPVKVQKQIEHELDLICELKYEQYFLTIYDIVLFARSRHILCQGRGSAANSAVCYCLGITEVDPARMSVLFERFISRERNEPPDIDIDFEHQRREEVIQYLYEKYGRDRAALAAAVATYRPRSAIRDVGKALGFDLETVDAIAKGQMWFDGKRVRLERFDELGMDADCLQVRQLLELTDQLIGFPRHLSQHTGGFVLTQGLLSRMVPVENASMADRTVIQWDRDDLDAAGLLKVDVLALGMLSALRRGLEFVGQRRGFQFNMQDIPAEDPATYDMICKADTVGVFQIESRAQMSMLPRLKPRTFYDLVVQVAIVRPGPIQGGMVHPYLKRRQGYEAVTYPSDALKEALGRTLGVPIFQEQVMQVAILAAGFTPGEADGLRRAMAAWKRKGGLEKYYHKIVQGMTARGYDKSFADAIFEQIKGFSAYGFPESHAASFALLVYASCWLKRHEPAAFLAAMLNSFPLGFYSPSQLVQDAIRHGVEVRPVDVMHSQVDCTLEDIEHRPAVRLGLRLIGGLRANSARRIESERARAPFDSAEQLARRAGLEQHEMKQLAAADALASLSGHRRQQVWEAAALYAPPQLLRDAPIEEDELELEAAREGEEVLWDYTSIGLTLRSHPLKLLRPRLDRYKLKTSAQLRHVPNGYTVRTAGIVTLRQQPDTANGTIFLSLEDEDGATQVIVWQDVRDEQREVLLNSRLLAVKGRWQRNGDVCNLVAIRLADLSHLLGRLATESRNFK</sequence>
<evidence type="ECO:0000256" key="6">
    <source>
        <dbReference type="ARBA" id="ARBA00022763"/>
    </source>
</evidence>
<keyword evidence="3" id="KW-0808">Transferase</keyword>
<dbReference type="EMBL" id="MQTW01000147">
    <property type="protein sequence ID" value="RYC83555.1"/>
    <property type="molecule type" value="Genomic_DNA"/>
</dbReference>
<evidence type="ECO:0000256" key="1">
    <source>
        <dbReference type="ARBA" id="ARBA00012417"/>
    </source>
</evidence>
<dbReference type="EC" id="2.7.7.7" evidence="1"/>
<dbReference type="InterPro" id="IPR023073">
    <property type="entry name" value="DnaE2"/>
</dbReference>
<dbReference type="Gene3D" id="3.20.20.140">
    <property type="entry name" value="Metal-dependent hydrolases"/>
    <property type="match status" value="1"/>
</dbReference>
<evidence type="ECO:0000256" key="7">
    <source>
        <dbReference type="ARBA" id="ARBA00022932"/>
    </source>
</evidence>
<keyword evidence="2" id="KW-0963">Cytoplasm</keyword>
<reference evidence="11 12" key="1">
    <citation type="submission" date="2016-12" db="EMBL/GenBank/DDBJ databases">
        <title>Draft genome sequence of Fusarium oxysporum causing rot on Narcissus.</title>
        <authorList>
            <person name="Armitage A.D."/>
            <person name="Taylor A."/>
            <person name="Clarkson J.P."/>
            <person name="Harrison R.J."/>
            <person name="Jackson A.C."/>
        </authorList>
    </citation>
    <scope>NUCLEOTIDE SEQUENCE [LARGE SCALE GENOMIC DNA]</scope>
    <source>
        <strain evidence="11 12">N139</strain>
    </source>
</reference>
<dbReference type="SMART" id="SM00481">
    <property type="entry name" value="POLIIIAc"/>
    <property type="match status" value="1"/>
</dbReference>